<organism evidence="1 2">
    <name type="scientific">Klebsiella pneumoniae</name>
    <dbReference type="NCBI Taxonomy" id="573"/>
    <lineage>
        <taxon>Bacteria</taxon>
        <taxon>Pseudomonadati</taxon>
        <taxon>Pseudomonadota</taxon>
        <taxon>Gammaproteobacteria</taxon>
        <taxon>Enterobacterales</taxon>
        <taxon>Enterobacteriaceae</taxon>
        <taxon>Klebsiella/Raoultella group</taxon>
        <taxon>Klebsiella</taxon>
        <taxon>Klebsiella pneumoniae complex</taxon>
    </lineage>
</organism>
<sequence>MVFYMLNKIADYELKVVMNFVHQHAFPGRCSSPALASGRALCGHGKRSATMASCRKRM</sequence>
<name>A0AAW8ABD6_KLEPN</name>
<protein>
    <submittedName>
        <fullName evidence="1">Uncharacterized protein</fullName>
    </submittedName>
</protein>
<dbReference type="EMBL" id="JAUUIA010000004">
    <property type="protein sequence ID" value="MDP0966583.1"/>
    <property type="molecule type" value="Genomic_DNA"/>
</dbReference>
<evidence type="ECO:0000313" key="2">
    <source>
        <dbReference type="Proteomes" id="UP001244490"/>
    </source>
</evidence>
<proteinExistence type="predicted"/>
<accession>A0AAW8ABD6</accession>
<reference evidence="1" key="1">
    <citation type="submission" date="2023-07" db="EMBL/GenBank/DDBJ databases">
        <authorList>
            <person name="Peng Z."/>
        </authorList>
    </citation>
    <scope>NUCLEOTIDE SEQUENCE</scope>
    <source>
        <strain evidence="1">KP219</strain>
    </source>
</reference>
<dbReference type="Proteomes" id="UP001244490">
    <property type="component" value="Unassembled WGS sequence"/>
</dbReference>
<dbReference type="AlphaFoldDB" id="A0AAW8ABD6"/>
<gene>
    <name evidence="1" type="ORF">Q6294_05945</name>
</gene>
<evidence type="ECO:0000313" key="1">
    <source>
        <dbReference type="EMBL" id="MDP0966583.1"/>
    </source>
</evidence>
<comment type="caution">
    <text evidence="1">The sequence shown here is derived from an EMBL/GenBank/DDBJ whole genome shotgun (WGS) entry which is preliminary data.</text>
</comment>